<name>A0A1M6V0I1_9BRAD</name>
<dbReference type="Proteomes" id="UP000183208">
    <property type="component" value="Unassembled WGS sequence"/>
</dbReference>
<dbReference type="Gene3D" id="3.10.310.10">
    <property type="entry name" value="Diaminopimelate Epimerase, Chain A, domain 1"/>
    <property type="match status" value="2"/>
</dbReference>
<evidence type="ECO:0000256" key="1">
    <source>
        <dbReference type="ARBA" id="ARBA00007673"/>
    </source>
</evidence>
<evidence type="ECO:0000256" key="2">
    <source>
        <dbReference type="ARBA" id="ARBA00023235"/>
    </source>
</evidence>
<reference evidence="3 4" key="1">
    <citation type="submission" date="2016-10" db="EMBL/GenBank/DDBJ databases">
        <authorList>
            <person name="de Groot N.N."/>
        </authorList>
    </citation>
    <scope>NUCLEOTIDE SEQUENCE [LARGE SCALE GENOMIC DNA]</scope>
    <source>
        <strain evidence="3 4">GAS522</strain>
    </source>
</reference>
<comment type="similarity">
    <text evidence="1">Belongs to the PrpF family.</text>
</comment>
<organism evidence="3 4">
    <name type="scientific">Bradyrhizobium lablabi</name>
    <dbReference type="NCBI Taxonomy" id="722472"/>
    <lineage>
        <taxon>Bacteria</taxon>
        <taxon>Pseudomonadati</taxon>
        <taxon>Pseudomonadota</taxon>
        <taxon>Alphaproteobacteria</taxon>
        <taxon>Hyphomicrobiales</taxon>
        <taxon>Nitrobacteraceae</taxon>
        <taxon>Bradyrhizobium</taxon>
    </lineage>
</organism>
<dbReference type="OrthoDB" id="9779763at2"/>
<proteinExistence type="inferred from homology"/>
<dbReference type="AlphaFoldDB" id="A0A1M6V0I1"/>
<dbReference type="EMBL" id="FNTI01000001">
    <property type="protein sequence ID" value="SEC57317.1"/>
    <property type="molecule type" value="Genomic_DNA"/>
</dbReference>
<dbReference type="SUPFAM" id="SSF54506">
    <property type="entry name" value="Diaminopimelate epimerase-like"/>
    <property type="match status" value="2"/>
</dbReference>
<dbReference type="GO" id="GO:0016853">
    <property type="term" value="F:isomerase activity"/>
    <property type="evidence" value="ECO:0007669"/>
    <property type="project" value="UniProtKB-KW"/>
</dbReference>
<keyword evidence="2 3" id="KW-0413">Isomerase</keyword>
<dbReference type="PANTHER" id="PTHR43709:SF2">
    <property type="entry name" value="DUF453 DOMAIN PROTEIN (AFU_ORTHOLOGUE AFUA_6G00360)"/>
    <property type="match status" value="1"/>
</dbReference>
<protein>
    <submittedName>
        <fullName evidence="3">Methylitaconate delta2-delta3-isomerase</fullName>
    </submittedName>
</protein>
<evidence type="ECO:0000313" key="3">
    <source>
        <dbReference type="EMBL" id="SEC57317.1"/>
    </source>
</evidence>
<sequence>MVRQIRCVLMRGGTSKAVFLRESDLPVDEVERNSTILSIFGSPDRRQIDGLGGADPLTSKLAIIGPVRTTEPRAAGTHLTYTFGQVEIAHPEIDWLSLCGNISAAVGAFAVYEGYVTPSEPMTQVRVFNTNLSRVLTIEVPVLDGRPIEQGDYSVPGVPGTGAKILIDFSDTAGAATGALLPTGRPVDRLNVPDDGEIDVSLVDIGNAHVFVRAGDLGLRGTEGAAQLDADHELRARLERIRGAAAERMGMIANAAQSREESPATPILGIVSPPASYRDENGGTVVNENEVDLVSRLMFMQQTHKTYAGTSTVCTGVASRLAGTLVHEVTRLQMRGADTVRIGHPAGVIETETRVEKNGAGEYVVRRATLGRTARRIMEGYVFVPDTSH</sequence>
<evidence type="ECO:0000313" key="4">
    <source>
        <dbReference type="Proteomes" id="UP000183208"/>
    </source>
</evidence>
<accession>A0A1M6V0I1</accession>
<dbReference type="PANTHER" id="PTHR43709">
    <property type="entry name" value="ACONITATE ISOMERASE-RELATED"/>
    <property type="match status" value="1"/>
</dbReference>
<dbReference type="RefSeq" id="WP_074817834.1">
    <property type="nucleotide sequence ID" value="NZ_FNTI01000001.1"/>
</dbReference>
<dbReference type="InterPro" id="IPR007400">
    <property type="entry name" value="PrpF-like"/>
</dbReference>
<gene>
    <name evidence="3" type="ORF">SAMN05444171_1747</name>
</gene>
<dbReference type="Pfam" id="PF04303">
    <property type="entry name" value="PrpF"/>
    <property type="match status" value="1"/>
</dbReference>